<dbReference type="NCBIfam" id="NF047580">
    <property type="entry name" value="BPSS1187_fam"/>
    <property type="match status" value="1"/>
</dbReference>
<sequence length="333" mass="36069">MPRCIHPCVQFTLSSLSVGTVLWLAPAQAQPVAVCPERTDSQLDVPAGVVCAIQPSLTDRTIDDGSGRGYGYHVVGIPKHLDRLQGVFLYLLGSGGKPFDPGQELFTPGQSMEEGMAQNYLVISLAHANADPVGTLCGNRSSCYGAVREEIVYGTSVASEVQVDQANSIVHRLDALIGFLKRYLPADFPFPAAISGKTINWRKLRLGGSSQGGGHAGYLARDQTVERLCFLASPVDSTTQADPPRGSVETVSAHWVGEKSWQTPVERIRGVVHQGDQYYAGIAANYKTLGLRKSTSESNPNHNWVELTTPTDKPHTAPANERDFAYAREWACF</sequence>
<feature type="compositionally biased region" description="Polar residues" evidence="1">
    <location>
        <begin position="296"/>
        <end position="311"/>
    </location>
</feature>
<dbReference type="Proteomes" id="UP001054846">
    <property type="component" value="Chromosome"/>
</dbReference>
<evidence type="ECO:0000313" key="3">
    <source>
        <dbReference type="EMBL" id="UFP93263.1"/>
    </source>
</evidence>
<dbReference type="RefSeq" id="WP_230840266.1">
    <property type="nucleotide sequence ID" value="NZ_CP063845.1"/>
</dbReference>
<gene>
    <name evidence="3" type="ORF">ISF26_15835</name>
</gene>
<feature type="chain" id="PRO_5047547492" evidence="2">
    <location>
        <begin position="30"/>
        <end position="333"/>
    </location>
</feature>
<evidence type="ECO:0000313" key="4">
    <source>
        <dbReference type="Proteomes" id="UP001054846"/>
    </source>
</evidence>
<dbReference type="InterPro" id="IPR058180">
    <property type="entry name" value="BPSS1187-like"/>
</dbReference>
<evidence type="ECO:0000256" key="1">
    <source>
        <dbReference type="SAM" id="MobiDB-lite"/>
    </source>
</evidence>
<dbReference type="EMBL" id="CP063845">
    <property type="protein sequence ID" value="UFP93263.1"/>
    <property type="molecule type" value="Genomic_DNA"/>
</dbReference>
<keyword evidence="2" id="KW-0732">Signal</keyword>
<name>A0ABY3PI24_9CYAN</name>
<accession>A0ABY3PI24</accession>
<organism evidence="3 4">
    <name type="scientific">Gloeobacter morelensis MG652769</name>
    <dbReference type="NCBI Taxonomy" id="2781736"/>
    <lineage>
        <taxon>Bacteria</taxon>
        <taxon>Bacillati</taxon>
        <taxon>Cyanobacteriota</taxon>
        <taxon>Cyanophyceae</taxon>
        <taxon>Gloeobacterales</taxon>
        <taxon>Gloeobacteraceae</taxon>
        <taxon>Gloeobacter</taxon>
        <taxon>Gloeobacter morelensis</taxon>
    </lineage>
</organism>
<reference evidence="3 4" key="1">
    <citation type="journal article" date="2021" name="Genome Biol. Evol.">
        <title>Complete Genome Sequencing of a Novel Gloeobacter Species from a Waterfall Cave in Mexico.</title>
        <authorList>
            <person name="Saw J.H."/>
            <person name="Cardona T."/>
            <person name="Montejano G."/>
        </authorList>
    </citation>
    <scope>NUCLEOTIDE SEQUENCE [LARGE SCALE GENOMIC DNA]</scope>
    <source>
        <strain evidence="3">MG652769</strain>
    </source>
</reference>
<feature type="region of interest" description="Disordered" evidence="1">
    <location>
        <begin position="293"/>
        <end position="318"/>
    </location>
</feature>
<protein>
    <submittedName>
        <fullName evidence="3">Uncharacterized protein</fullName>
    </submittedName>
</protein>
<keyword evidence="4" id="KW-1185">Reference proteome</keyword>
<evidence type="ECO:0000256" key="2">
    <source>
        <dbReference type="SAM" id="SignalP"/>
    </source>
</evidence>
<feature type="signal peptide" evidence="2">
    <location>
        <begin position="1"/>
        <end position="29"/>
    </location>
</feature>
<proteinExistence type="predicted"/>